<dbReference type="PANTHER" id="PTHR32083:SF0">
    <property type="entry name" value="CILIA AND FLAGELLA-ASSOCIATED PROTEIN 58"/>
    <property type="match status" value="1"/>
</dbReference>
<keyword evidence="1 2" id="KW-0175">Coiled coil</keyword>
<gene>
    <name evidence="4" type="ORF">JBS370_LOCUS9554</name>
</gene>
<reference evidence="4" key="1">
    <citation type="submission" date="2021-02" db="EMBL/GenBank/DDBJ databases">
        <authorList>
            <person name="Nowell W R."/>
        </authorList>
    </citation>
    <scope>NUCLEOTIDE SEQUENCE</scope>
</reference>
<feature type="compositionally biased region" description="Polar residues" evidence="3">
    <location>
        <begin position="49"/>
        <end position="66"/>
    </location>
</feature>
<feature type="compositionally biased region" description="Polar residues" evidence="3">
    <location>
        <begin position="429"/>
        <end position="440"/>
    </location>
</feature>
<dbReference type="EMBL" id="CAJOBD010000653">
    <property type="protein sequence ID" value="CAF3701776.1"/>
    <property type="molecule type" value="Genomic_DNA"/>
</dbReference>
<dbReference type="GO" id="GO:0005856">
    <property type="term" value="C:cytoskeleton"/>
    <property type="evidence" value="ECO:0007669"/>
    <property type="project" value="TreeGrafter"/>
</dbReference>
<dbReference type="Proteomes" id="UP000663836">
    <property type="component" value="Unassembled WGS sequence"/>
</dbReference>
<organism evidence="4 5">
    <name type="scientific">Rotaria sordida</name>
    <dbReference type="NCBI Taxonomy" id="392033"/>
    <lineage>
        <taxon>Eukaryota</taxon>
        <taxon>Metazoa</taxon>
        <taxon>Spiralia</taxon>
        <taxon>Gnathifera</taxon>
        <taxon>Rotifera</taxon>
        <taxon>Eurotatoria</taxon>
        <taxon>Bdelloidea</taxon>
        <taxon>Philodinida</taxon>
        <taxon>Philodinidae</taxon>
        <taxon>Rotaria</taxon>
    </lineage>
</organism>
<proteinExistence type="predicted"/>
<evidence type="ECO:0000256" key="2">
    <source>
        <dbReference type="SAM" id="Coils"/>
    </source>
</evidence>
<accession>A0A818UR25</accession>
<name>A0A818UR25_9BILA</name>
<feature type="coiled-coil region" evidence="2">
    <location>
        <begin position="322"/>
        <end position="397"/>
    </location>
</feature>
<feature type="region of interest" description="Disordered" evidence="3">
    <location>
        <begin position="80"/>
        <end position="117"/>
    </location>
</feature>
<feature type="region of interest" description="Disordered" evidence="3">
    <location>
        <begin position="406"/>
        <end position="440"/>
    </location>
</feature>
<evidence type="ECO:0000313" key="5">
    <source>
        <dbReference type="Proteomes" id="UP000663836"/>
    </source>
</evidence>
<feature type="compositionally biased region" description="Polar residues" evidence="3">
    <location>
        <begin position="87"/>
        <end position="98"/>
    </location>
</feature>
<evidence type="ECO:0000256" key="1">
    <source>
        <dbReference type="ARBA" id="ARBA00023054"/>
    </source>
</evidence>
<dbReference type="PANTHER" id="PTHR32083">
    <property type="entry name" value="CILIA AND FLAGELLA-ASSOCIATED PROTEIN 58-RELATED"/>
    <property type="match status" value="1"/>
</dbReference>
<dbReference type="Gene3D" id="1.10.287.1490">
    <property type="match status" value="1"/>
</dbReference>
<evidence type="ECO:0000313" key="4">
    <source>
        <dbReference type="EMBL" id="CAF3701776.1"/>
    </source>
</evidence>
<dbReference type="AlphaFoldDB" id="A0A818UR25"/>
<comment type="caution">
    <text evidence="4">The sequence shown here is derived from an EMBL/GenBank/DDBJ whole genome shotgun (WGS) entry which is preliminary data.</text>
</comment>
<feature type="region of interest" description="Disordered" evidence="3">
    <location>
        <begin position="30"/>
        <end position="66"/>
    </location>
</feature>
<feature type="compositionally biased region" description="Polar residues" evidence="3">
    <location>
        <begin position="30"/>
        <end position="40"/>
    </location>
</feature>
<sequence>MNLRRSISTNNTHITITKMSNHHHHHYSITTRNSTTNDFNETMKKTPSPRRQMTRSTSNLNKDMSSSINNNEQCIQVIKPVAVRPPSSDSTQNPYNLRSRTKLKNSTNNNNNNNNNNIEVIPSFTEKLSLETPIIQQKPVPPLTRAAAASAGVKIDSFISDESIKTNNKLTTTTISTRSSTTRKRKASEDDHRPYLDLLKMKQMTRRADQDCIGVDDEDSGCDYDSPAHSPVDFTDAPPGHVFNYEESNMSYDSGFSTGSGEQHKQQYSSQCQTISSGSNSGITTRSSTLNSNKYPAAIDLDVNAIEGDLARQPGPEVAEQLSIYQETLKAKTKQLKALASEVNAYESQIDEYRYEIDKLNRQLTEVRQKYFLQKKKEAITKEKERLTQAQQQLSTTINGITLQQPPADLIQPNRPSDQARFTGGGFNLKSTPKPSAVTA</sequence>
<evidence type="ECO:0000256" key="3">
    <source>
        <dbReference type="SAM" id="MobiDB-lite"/>
    </source>
</evidence>
<feature type="compositionally biased region" description="Low complexity" evidence="3">
    <location>
        <begin position="108"/>
        <end position="117"/>
    </location>
</feature>
<protein>
    <submittedName>
        <fullName evidence="4">Uncharacterized protein</fullName>
    </submittedName>
</protein>